<feature type="domain" description="Calcineurin-like phosphoesterase" evidence="1">
    <location>
        <begin position="1"/>
        <end position="233"/>
    </location>
</feature>
<dbReference type="InterPro" id="IPR052963">
    <property type="entry name" value="Pantetheine_PDE"/>
</dbReference>
<dbReference type="Gene3D" id="3.60.21.10">
    <property type="match status" value="1"/>
</dbReference>
<sequence>MRLWALSDLHLTNPVNRDALGTLPTRPDDWLVLAGDLVDGLDQLDWCFHALAKRFRQLVWVPGNHELWSRPGRPGEPRGVELYEKLIEIARCHGVITPEDPYPVFPHPTGNVLIAPLFLLYDYSFRPSSVRAHEVIAWARQDDTVCSDEYLLHPDPFPDRAAWCAALCSEAAARLEAYPADLPKVLVNHFPLEEEHAVLPRAPRFAPWCGTRRTRGWHKRFNARAVIFGHLHMRGISWIDGVPFQEVSLGYPSQWNRGRGIEAYLHEVILAPARD</sequence>
<accession>Q49HL3</accession>
<dbReference type="GO" id="GO:0016787">
    <property type="term" value="F:hydrolase activity"/>
    <property type="evidence" value="ECO:0007669"/>
    <property type="project" value="InterPro"/>
</dbReference>
<dbReference type="PANTHER" id="PTHR36492:SF2">
    <property type="entry name" value="[ACYL-CARRIER-PROTEIN] PHOSPHODIESTERASE PPTH"/>
    <property type="match status" value="1"/>
</dbReference>
<dbReference type="Pfam" id="PF00149">
    <property type="entry name" value="Metallophos"/>
    <property type="match status" value="1"/>
</dbReference>
<organism evidence="2">
    <name type="scientific">uncultured bacterial symbiont of Discodermia dissoluta</name>
    <dbReference type="NCBI Taxonomy" id="323654"/>
    <lineage>
        <taxon>Bacteria</taxon>
        <taxon>environmental samples</taxon>
    </lineage>
</organism>
<name>Q49HL3_9BACT</name>
<protein>
    <recommendedName>
        <fullName evidence="1">Calcineurin-like phosphoesterase domain-containing protein</fullName>
    </recommendedName>
</protein>
<reference evidence="2" key="1">
    <citation type="journal article" date="2005" name="Appl. Environ. Microbiol.">
        <title>Metagenomic analysis reveals diverse polyketide synthase gene clusters in microorganisms associated with the marine sponge Discodermia dissoluta.</title>
        <authorList>
            <person name="Schirmer A."/>
            <person name="Gadkari R."/>
            <person name="Reeves C.D."/>
            <person name="Ibrahim F."/>
            <person name="DeLong E.F."/>
            <person name="Hutchinson C.R."/>
        </authorList>
    </citation>
    <scope>NUCLEOTIDE SEQUENCE</scope>
</reference>
<dbReference type="AlphaFoldDB" id="Q49HL3"/>
<evidence type="ECO:0000313" key="2">
    <source>
        <dbReference type="EMBL" id="AAY00024.1"/>
    </source>
</evidence>
<proteinExistence type="predicted"/>
<dbReference type="InterPro" id="IPR029052">
    <property type="entry name" value="Metallo-depent_PP-like"/>
</dbReference>
<dbReference type="InterPro" id="IPR004843">
    <property type="entry name" value="Calcineurin-like_PHP"/>
</dbReference>
<dbReference type="PANTHER" id="PTHR36492">
    <property type="match status" value="1"/>
</dbReference>
<dbReference type="SUPFAM" id="SSF56300">
    <property type="entry name" value="Metallo-dependent phosphatases"/>
    <property type="match status" value="1"/>
</dbReference>
<evidence type="ECO:0000259" key="1">
    <source>
        <dbReference type="Pfam" id="PF00149"/>
    </source>
</evidence>
<dbReference type="EMBL" id="AY907537">
    <property type="protein sequence ID" value="AAY00024.1"/>
    <property type="molecule type" value="Genomic_DNA"/>
</dbReference>